<gene>
    <name evidence="1" type="ORF">SAMN02927923_01282</name>
</gene>
<dbReference type="OrthoDB" id="8021484at2"/>
<sequence>MGKPTQKLWHDLSSWPPLSCLFGREAAPEPSEVPETVPFRFKECEDCSPTAEQIEARERELADRFKGDQLLPIIGLGGPGPGCG</sequence>
<evidence type="ECO:0000313" key="2">
    <source>
        <dbReference type="Proteomes" id="UP000199569"/>
    </source>
</evidence>
<name>A0A1G5FAI2_9HYPH</name>
<accession>A0A1G5FAI2</accession>
<dbReference type="RefSeq" id="WP_091131919.1">
    <property type="nucleotide sequence ID" value="NZ_FMVJ01000003.1"/>
</dbReference>
<dbReference type="STRING" id="549386.SAMN02927923_01282"/>
<evidence type="ECO:0000313" key="1">
    <source>
        <dbReference type="EMBL" id="SCY36256.1"/>
    </source>
</evidence>
<dbReference type="AlphaFoldDB" id="A0A1G5FAI2"/>
<dbReference type="Proteomes" id="UP000199569">
    <property type="component" value="Unassembled WGS sequence"/>
</dbReference>
<organism evidence="1 2">
    <name type="scientific">Microvirga guangxiensis</name>
    <dbReference type="NCBI Taxonomy" id="549386"/>
    <lineage>
        <taxon>Bacteria</taxon>
        <taxon>Pseudomonadati</taxon>
        <taxon>Pseudomonadota</taxon>
        <taxon>Alphaproteobacteria</taxon>
        <taxon>Hyphomicrobiales</taxon>
        <taxon>Methylobacteriaceae</taxon>
        <taxon>Microvirga</taxon>
    </lineage>
</organism>
<proteinExistence type="predicted"/>
<dbReference type="EMBL" id="FMVJ01000003">
    <property type="protein sequence ID" value="SCY36256.1"/>
    <property type="molecule type" value="Genomic_DNA"/>
</dbReference>
<protein>
    <submittedName>
        <fullName evidence="1">Uncharacterized protein</fullName>
    </submittedName>
</protein>
<reference evidence="1 2" key="1">
    <citation type="submission" date="2016-10" db="EMBL/GenBank/DDBJ databases">
        <authorList>
            <person name="de Groot N.N."/>
        </authorList>
    </citation>
    <scope>NUCLEOTIDE SEQUENCE [LARGE SCALE GENOMIC DNA]</scope>
    <source>
        <strain evidence="1 2">CGMCC 1.7666</strain>
    </source>
</reference>
<keyword evidence="2" id="KW-1185">Reference proteome</keyword>